<feature type="transmembrane region" description="Helical" evidence="1">
    <location>
        <begin position="253"/>
        <end position="270"/>
    </location>
</feature>
<accession>A0A427TY29</accession>
<dbReference type="EMBL" id="RSFA01000137">
    <property type="protein sequence ID" value="RSD29120.1"/>
    <property type="molecule type" value="Genomic_DNA"/>
</dbReference>
<dbReference type="Proteomes" id="UP000269041">
    <property type="component" value="Unassembled WGS sequence"/>
</dbReference>
<reference evidence="2 3" key="1">
    <citation type="submission" date="2018-12" db="EMBL/GenBank/DDBJ databases">
        <title>Genomic taxonomy of the Vibrionaceae family.</title>
        <authorList>
            <person name="Gomez-Gil B."/>
            <person name="Enciso-Ibarra K."/>
        </authorList>
    </citation>
    <scope>NUCLEOTIDE SEQUENCE [LARGE SCALE GENOMIC DNA]</scope>
    <source>
        <strain evidence="2 3">CAIM 594</strain>
    </source>
</reference>
<feature type="transmembrane region" description="Helical" evidence="1">
    <location>
        <begin position="340"/>
        <end position="362"/>
    </location>
</feature>
<gene>
    <name evidence="2" type="ORF">EJA03_18640</name>
</gene>
<feature type="transmembrane region" description="Helical" evidence="1">
    <location>
        <begin position="155"/>
        <end position="172"/>
    </location>
</feature>
<feature type="transmembrane region" description="Helical" evidence="1">
    <location>
        <begin position="374"/>
        <end position="392"/>
    </location>
</feature>
<comment type="caution">
    <text evidence="2">The sequence shown here is derived from an EMBL/GenBank/DDBJ whole genome shotgun (WGS) entry which is preliminary data.</text>
</comment>
<feature type="transmembrane region" description="Helical" evidence="1">
    <location>
        <begin position="178"/>
        <end position="195"/>
    </location>
</feature>
<feature type="transmembrane region" description="Helical" evidence="1">
    <location>
        <begin position="398"/>
        <end position="417"/>
    </location>
</feature>
<feature type="transmembrane region" description="Helical" evidence="1">
    <location>
        <begin position="223"/>
        <end position="247"/>
    </location>
</feature>
<dbReference type="AlphaFoldDB" id="A0A427TY29"/>
<protein>
    <recommendedName>
        <fullName evidence="4">Lipopolysaccharide biosynthesis protein</fullName>
    </recommendedName>
</protein>
<feature type="transmembrane region" description="Helical" evidence="1">
    <location>
        <begin position="43"/>
        <end position="67"/>
    </location>
</feature>
<evidence type="ECO:0008006" key="4">
    <source>
        <dbReference type="Google" id="ProtNLM"/>
    </source>
</evidence>
<evidence type="ECO:0000313" key="2">
    <source>
        <dbReference type="EMBL" id="RSD29120.1"/>
    </source>
</evidence>
<keyword evidence="1" id="KW-0812">Transmembrane</keyword>
<keyword evidence="1" id="KW-0472">Membrane</keyword>
<proteinExistence type="predicted"/>
<feature type="transmembrane region" description="Helical" evidence="1">
    <location>
        <begin position="114"/>
        <end position="134"/>
    </location>
</feature>
<keyword evidence="3" id="KW-1185">Reference proteome</keyword>
<dbReference type="RefSeq" id="WP_125323247.1">
    <property type="nucleotide sequence ID" value="NZ_AP024889.1"/>
</dbReference>
<evidence type="ECO:0000256" key="1">
    <source>
        <dbReference type="SAM" id="Phobius"/>
    </source>
</evidence>
<evidence type="ECO:0000313" key="3">
    <source>
        <dbReference type="Proteomes" id="UP000269041"/>
    </source>
</evidence>
<dbReference type="OrthoDB" id="569269at2"/>
<feature type="transmembrane region" description="Helical" evidence="1">
    <location>
        <begin position="299"/>
        <end position="328"/>
    </location>
</feature>
<feature type="transmembrane region" description="Helical" evidence="1">
    <location>
        <begin position="12"/>
        <end position="37"/>
    </location>
</feature>
<sequence>MQSHNRRYLKELAPMSLSDMVMALGDPIIIFVLASLPNSTLNLAAFALGKAIAVFFESPIISVLPVSNMMSAAKKSREVLFIFVVTLGAILTISMSILALLPQVSSLVFIQSEVWQQASLMVLLLCPWPLMIAVRRYWQGQMIHAGQSTQIAKGAILRCLVLISIAFSVSLITNSGPLIVAGALLCGVLAELIYVRYRVSQIKVIETETQHALPTDMISMGRYYWPLAQSMITLWGARLMLPILITFMGEQQLAAWAAIWVLVISISNGVRMLQQLVIRHLQAIPASEHVAERNHLRQFVFLVGIGFSFILGLLAFSPLGSSLLLLYVSGDEQLANTMRPVLLVLFTMPMLMAIQHYLMGLLMLRNATHSIGKAALAANLYMVIGVATSVWFNLPLYIIAIQIILAMCLEIALLGGAMKTRKLEAIQTKS</sequence>
<name>A0A427TY29_9VIBR</name>
<feature type="transmembrane region" description="Helical" evidence="1">
    <location>
        <begin position="79"/>
        <end position="102"/>
    </location>
</feature>
<organism evidence="2 3">
    <name type="scientific">Vibrio pectenicida</name>
    <dbReference type="NCBI Taxonomy" id="62763"/>
    <lineage>
        <taxon>Bacteria</taxon>
        <taxon>Pseudomonadati</taxon>
        <taxon>Pseudomonadota</taxon>
        <taxon>Gammaproteobacteria</taxon>
        <taxon>Vibrionales</taxon>
        <taxon>Vibrionaceae</taxon>
        <taxon>Vibrio</taxon>
    </lineage>
</organism>
<keyword evidence="1" id="KW-1133">Transmembrane helix</keyword>